<protein>
    <submittedName>
        <fullName evidence="1">Uncharacterized protein</fullName>
    </submittedName>
</protein>
<gene>
    <name evidence="1" type="ORF">B296_00042199</name>
</gene>
<proteinExistence type="predicted"/>
<reference evidence="1 2" key="1">
    <citation type="journal article" date="2014" name="Agronomy (Basel)">
        <title>A Draft Genome Sequence for Ensete ventricosum, the Drought-Tolerant Tree Against Hunger.</title>
        <authorList>
            <person name="Harrison J."/>
            <person name="Moore K.A."/>
            <person name="Paszkiewicz K."/>
            <person name="Jones T."/>
            <person name="Grant M."/>
            <person name="Ambacheew D."/>
            <person name="Muzemil S."/>
            <person name="Studholme D.J."/>
        </authorList>
    </citation>
    <scope>NUCLEOTIDE SEQUENCE [LARGE SCALE GENOMIC DNA]</scope>
</reference>
<dbReference type="Proteomes" id="UP000287651">
    <property type="component" value="Unassembled WGS sequence"/>
</dbReference>
<evidence type="ECO:0000313" key="1">
    <source>
        <dbReference type="EMBL" id="RRT54822.1"/>
    </source>
</evidence>
<dbReference type="AlphaFoldDB" id="A0A426YSX7"/>
<dbReference type="PROSITE" id="PS51257">
    <property type="entry name" value="PROKAR_LIPOPROTEIN"/>
    <property type="match status" value="1"/>
</dbReference>
<name>A0A426YSX7_ENSVE</name>
<evidence type="ECO:0000313" key="2">
    <source>
        <dbReference type="Proteomes" id="UP000287651"/>
    </source>
</evidence>
<comment type="caution">
    <text evidence="1">The sequence shown here is derived from an EMBL/GenBank/DDBJ whole genome shotgun (WGS) entry which is preliminary data.</text>
</comment>
<dbReference type="EMBL" id="AMZH03010402">
    <property type="protein sequence ID" value="RRT54822.1"/>
    <property type="molecule type" value="Genomic_DNA"/>
</dbReference>
<accession>A0A426YSX7</accession>
<organism evidence="1 2">
    <name type="scientific">Ensete ventricosum</name>
    <name type="common">Abyssinian banana</name>
    <name type="synonym">Musa ensete</name>
    <dbReference type="NCBI Taxonomy" id="4639"/>
    <lineage>
        <taxon>Eukaryota</taxon>
        <taxon>Viridiplantae</taxon>
        <taxon>Streptophyta</taxon>
        <taxon>Embryophyta</taxon>
        <taxon>Tracheophyta</taxon>
        <taxon>Spermatophyta</taxon>
        <taxon>Magnoliopsida</taxon>
        <taxon>Liliopsida</taxon>
        <taxon>Zingiberales</taxon>
        <taxon>Musaceae</taxon>
        <taxon>Ensete</taxon>
    </lineage>
</organism>
<sequence>MLDRLHGFSDVVASPLPPGSLLLGCPEVLQKTRAEHFGLGRVPSTLKSGASPPGLKIRPPKMIWGLSGSVVRRSATVPTPTLRSLQVEGAGLVHWLCYTSPLARGMVGRHRAVKGYPEVRSGGRRWVDVAES</sequence>